<accession>I7ZG23</accession>
<dbReference type="EMBL" id="AKGD01000001">
    <property type="protein sequence ID" value="EIT70657.1"/>
    <property type="molecule type" value="Genomic_DNA"/>
</dbReference>
<sequence length="181" mass="19280">MWVDGSEPEVQIHSSDAVSQALHGILHSATDLLGARRGFLLTCNDAGVLEVACAREIRPVEVMDLVLAQAALVVRTVLRERQPVAADALGRAFRVEGDAPDSRRAAIFCMPLDLGQHRSGLFCALRDGTRPAVIGQLDLEILDGLCDQASLVIGASSACTALAQLEACLCLQDEPRRPAPC</sequence>
<dbReference type="STRING" id="1172194.WQQ_07940"/>
<dbReference type="SUPFAM" id="SSF55781">
    <property type="entry name" value="GAF domain-like"/>
    <property type="match status" value="1"/>
</dbReference>
<evidence type="ECO:0000313" key="3">
    <source>
        <dbReference type="Proteomes" id="UP000003704"/>
    </source>
</evidence>
<reference evidence="2 3" key="1">
    <citation type="journal article" date="2012" name="J. Bacteriol.">
        <title>Genome Sequence of n-Alkane-Degrading Hydrocarboniphaga effusa Strain AP103T (ATCC BAA-332T).</title>
        <authorList>
            <person name="Chang H.K."/>
            <person name="Zylstra G.J."/>
            <person name="Chae J.C."/>
        </authorList>
    </citation>
    <scope>NUCLEOTIDE SEQUENCE [LARGE SCALE GENOMIC DNA]</scope>
    <source>
        <strain evidence="2 3">AP103</strain>
    </source>
</reference>
<dbReference type="InterPro" id="IPR029016">
    <property type="entry name" value="GAF-like_dom_sf"/>
</dbReference>
<dbReference type="InterPro" id="IPR003018">
    <property type="entry name" value="GAF"/>
</dbReference>
<evidence type="ECO:0000313" key="2">
    <source>
        <dbReference type="EMBL" id="EIT70657.1"/>
    </source>
</evidence>
<gene>
    <name evidence="2" type="ORF">WQQ_07940</name>
</gene>
<name>I7ZG23_9GAMM</name>
<protein>
    <recommendedName>
        <fullName evidence="1">GAF domain-containing protein</fullName>
    </recommendedName>
</protein>
<feature type="domain" description="GAF" evidence="1">
    <location>
        <begin position="20"/>
        <end position="153"/>
    </location>
</feature>
<comment type="caution">
    <text evidence="2">The sequence shown here is derived from an EMBL/GenBank/DDBJ whole genome shotgun (WGS) entry which is preliminary data.</text>
</comment>
<dbReference type="Proteomes" id="UP000003704">
    <property type="component" value="Unassembled WGS sequence"/>
</dbReference>
<evidence type="ECO:0000259" key="1">
    <source>
        <dbReference type="Pfam" id="PF01590"/>
    </source>
</evidence>
<dbReference type="Gene3D" id="3.30.450.40">
    <property type="match status" value="1"/>
</dbReference>
<dbReference type="Pfam" id="PF01590">
    <property type="entry name" value="GAF"/>
    <property type="match status" value="1"/>
</dbReference>
<keyword evidence="3" id="KW-1185">Reference proteome</keyword>
<proteinExistence type="predicted"/>
<organism evidence="2 3">
    <name type="scientific">Hydrocarboniphaga effusa AP103</name>
    <dbReference type="NCBI Taxonomy" id="1172194"/>
    <lineage>
        <taxon>Bacteria</taxon>
        <taxon>Pseudomonadati</taxon>
        <taxon>Pseudomonadota</taxon>
        <taxon>Gammaproteobacteria</taxon>
        <taxon>Nevskiales</taxon>
        <taxon>Nevskiaceae</taxon>
        <taxon>Hydrocarboniphaga</taxon>
    </lineage>
</organism>
<dbReference type="AlphaFoldDB" id="I7ZG23"/>